<evidence type="ECO:0000313" key="2">
    <source>
        <dbReference type="EMBL" id="KKQ97413.1"/>
    </source>
</evidence>
<evidence type="ECO:0000313" key="3">
    <source>
        <dbReference type="Proteomes" id="UP000034325"/>
    </source>
</evidence>
<dbReference type="PANTHER" id="PTHR43317">
    <property type="entry name" value="THERMOSPERMINE SYNTHASE ACAULIS5"/>
    <property type="match status" value="1"/>
</dbReference>
<comment type="caution">
    <text evidence="2">The sequence shown here is derived from an EMBL/GenBank/DDBJ whole genome shotgun (WGS) entry which is preliminary data.</text>
</comment>
<gene>
    <name evidence="2" type="ORF">UT23_C0012G0023</name>
</gene>
<name>A0A0G0LZQ4_9BACT</name>
<keyword evidence="1" id="KW-0620">Polyamine biosynthesis</keyword>
<dbReference type="EMBL" id="LBWA01000012">
    <property type="protein sequence ID" value="KKQ97413.1"/>
    <property type="molecule type" value="Genomic_DNA"/>
</dbReference>
<dbReference type="CDD" id="cd02440">
    <property type="entry name" value="AdoMet_MTases"/>
    <property type="match status" value="1"/>
</dbReference>
<dbReference type="Pfam" id="PF01564">
    <property type="entry name" value="Spermine_synth"/>
    <property type="match status" value="1"/>
</dbReference>
<dbReference type="Proteomes" id="UP000034325">
    <property type="component" value="Unassembled WGS sequence"/>
</dbReference>
<dbReference type="PANTHER" id="PTHR43317:SF1">
    <property type="entry name" value="THERMOSPERMINE SYNTHASE ACAULIS5"/>
    <property type="match status" value="1"/>
</dbReference>
<dbReference type="Gene3D" id="3.40.50.150">
    <property type="entry name" value="Vaccinia Virus protein VP39"/>
    <property type="match status" value="1"/>
</dbReference>
<protein>
    <recommendedName>
        <fullName evidence="4">Spermidine synthase</fullName>
    </recommendedName>
</protein>
<organism evidence="2 3">
    <name type="scientific">Candidatus Woesebacteria bacterium GW2011_GWA1_39_12</name>
    <dbReference type="NCBI Taxonomy" id="1618549"/>
    <lineage>
        <taxon>Bacteria</taxon>
        <taxon>Candidatus Woeseibacteriota</taxon>
    </lineage>
</organism>
<evidence type="ECO:0008006" key="4">
    <source>
        <dbReference type="Google" id="ProtNLM"/>
    </source>
</evidence>
<proteinExistence type="predicted"/>
<dbReference type="GO" id="GO:0006596">
    <property type="term" value="P:polyamine biosynthetic process"/>
    <property type="evidence" value="ECO:0007669"/>
    <property type="project" value="UniProtKB-KW"/>
</dbReference>
<sequence length="225" mass="24954">MGKLADFLTGTQVLEEVISPINGKITVIRSLAFGTYISVGGLTQSGGVLKNIWRKSLRQIQRTNNRAQRCLILGLGGGTAAKLVSELWPASQRGEPSSKITGVDLDPKMVEMGKKYLGLDDDAINVVIGDAYDFLTDHRPLTTDHFDLILVDLYVGDEFPKKFESENFLRSSRSILAEGGFVVFNRLYSGDKRSSAVKFGNKLEKIFKKVEIVYPEANVMFICRN</sequence>
<accession>A0A0G0LZQ4</accession>
<dbReference type="SUPFAM" id="SSF53335">
    <property type="entry name" value="S-adenosyl-L-methionine-dependent methyltransferases"/>
    <property type="match status" value="1"/>
</dbReference>
<dbReference type="InterPro" id="IPR029063">
    <property type="entry name" value="SAM-dependent_MTases_sf"/>
</dbReference>
<evidence type="ECO:0000256" key="1">
    <source>
        <dbReference type="ARBA" id="ARBA00023115"/>
    </source>
</evidence>
<dbReference type="AlphaFoldDB" id="A0A0G0LZQ4"/>
<reference evidence="2 3" key="1">
    <citation type="journal article" date="2015" name="Nature">
        <title>rRNA introns, odd ribosomes, and small enigmatic genomes across a large radiation of phyla.</title>
        <authorList>
            <person name="Brown C.T."/>
            <person name="Hug L.A."/>
            <person name="Thomas B.C."/>
            <person name="Sharon I."/>
            <person name="Castelle C.J."/>
            <person name="Singh A."/>
            <person name="Wilkins M.J."/>
            <person name="Williams K.H."/>
            <person name="Banfield J.F."/>
        </authorList>
    </citation>
    <scope>NUCLEOTIDE SEQUENCE [LARGE SCALE GENOMIC DNA]</scope>
</reference>